<organism evidence="2 3">
    <name type="scientific">Dermatophagoides pteronyssinus</name>
    <name type="common">European house dust mite</name>
    <dbReference type="NCBI Taxonomy" id="6956"/>
    <lineage>
        <taxon>Eukaryota</taxon>
        <taxon>Metazoa</taxon>
        <taxon>Ecdysozoa</taxon>
        <taxon>Arthropoda</taxon>
        <taxon>Chelicerata</taxon>
        <taxon>Arachnida</taxon>
        <taxon>Acari</taxon>
        <taxon>Acariformes</taxon>
        <taxon>Sarcoptiformes</taxon>
        <taxon>Astigmata</taxon>
        <taxon>Psoroptidia</taxon>
        <taxon>Analgoidea</taxon>
        <taxon>Pyroglyphidae</taxon>
        <taxon>Dermatophagoidinae</taxon>
        <taxon>Dermatophagoides</taxon>
    </lineage>
</organism>
<feature type="compositionally biased region" description="Polar residues" evidence="1">
    <location>
        <begin position="15"/>
        <end position="39"/>
    </location>
</feature>
<dbReference type="InParanoid" id="A0A6P6YBM6"/>
<gene>
    <name evidence="3" type="primary">LOC113796681</name>
</gene>
<feature type="region of interest" description="Disordered" evidence="1">
    <location>
        <begin position="379"/>
        <end position="404"/>
    </location>
</feature>
<name>A0A6P6YBM6_DERPT</name>
<dbReference type="Proteomes" id="UP000515146">
    <property type="component" value="Unplaced"/>
</dbReference>
<reference evidence="3" key="1">
    <citation type="submission" date="2025-08" db="UniProtKB">
        <authorList>
            <consortium name="RefSeq"/>
        </authorList>
    </citation>
    <scope>IDENTIFICATION</scope>
    <source>
        <strain evidence="3">Airmid</strain>
    </source>
</reference>
<accession>A0A6P6YBM6</accession>
<protein>
    <submittedName>
        <fullName evidence="3">Uncharacterized protein</fullName>
    </submittedName>
</protein>
<dbReference type="KEGG" id="dpte:113796681"/>
<dbReference type="AlphaFoldDB" id="A0A6P6YBM6"/>
<evidence type="ECO:0000313" key="2">
    <source>
        <dbReference type="Proteomes" id="UP000515146"/>
    </source>
</evidence>
<feature type="region of interest" description="Disordered" evidence="1">
    <location>
        <begin position="141"/>
        <end position="164"/>
    </location>
</feature>
<sequence>MSTTNAKIINKSHKPSSMTEKLDNFKQSSEPINQKKNSVSTEANINEIDEDLNNQTKSTNKYYSVHTNYHPYFKRNKFHVSSKIDGHNTNSALGVETKNYQAFKSGNNVHQCKSNISPVVKLTFNARKSKTSTKLRKLEFSRHDTDNNNKNENSTTRATSNIGYPESMKKSLKKEHSLSKNLDDIADKSEVFKKPLVGLEGQYLLKKCSDEIIKKSNSNEEPSILQKNDFLKNINNHKTAGIDTINKFKMTIKRNINIDSNLINITQDPRATNYEQNIQTNLETITSITDNSLEPTIKTDDNFLVSRNSLKQPTLIKKTENLDKTKVLIKSNANKLKDDTIIKVDKFENPHKVLSSKSLVKTKYSKDVIGIFKQSSNSSLKSNNTNRVKNQDNKKNSFSATSIKPKLVKNSEEATGLKSLVNLNDQGFTNIKINDEEKNFSVLKTKDQPVNIKQAKCVNALSNVSKIPFKPSYNATNVVKLQSQTGSNGKKSARFSNELFKLKMNEISESNICDINKVKHSVFC</sequence>
<proteinExistence type="predicted"/>
<feature type="compositionally biased region" description="Polar residues" evidence="1">
    <location>
        <begin position="150"/>
        <end position="162"/>
    </location>
</feature>
<evidence type="ECO:0000313" key="3">
    <source>
        <dbReference type="RefSeq" id="XP_027202787.1"/>
    </source>
</evidence>
<keyword evidence="2" id="KW-1185">Reference proteome</keyword>
<feature type="region of interest" description="Disordered" evidence="1">
    <location>
        <begin position="1"/>
        <end position="39"/>
    </location>
</feature>
<dbReference type="RefSeq" id="XP_027202787.1">
    <property type="nucleotide sequence ID" value="XM_027346986.1"/>
</dbReference>
<evidence type="ECO:0000256" key="1">
    <source>
        <dbReference type="SAM" id="MobiDB-lite"/>
    </source>
</evidence>